<organism evidence="3 4">
    <name type="scientific">Caballeronia udeis</name>
    <dbReference type="NCBI Taxonomy" id="1232866"/>
    <lineage>
        <taxon>Bacteria</taxon>
        <taxon>Pseudomonadati</taxon>
        <taxon>Pseudomonadota</taxon>
        <taxon>Betaproteobacteria</taxon>
        <taxon>Burkholderiales</taxon>
        <taxon>Burkholderiaceae</taxon>
        <taxon>Caballeronia</taxon>
    </lineage>
</organism>
<evidence type="ECO:0000256" key="1">
    <source>
        <dbReference type="SAM" id="MobiDB-lite"/>
    </source>
</evidence>
<gene>
    <name evidence="3" type="ORF">AWB69_08145</name>
</gene>
<dbReference type="RefSeq" id="WP_062092237.1">
    <property type="nucleotide sequence ID" value="NZ_FCOK02000095.1"/>
</dbReference>
<dbReference type="PROSITE" id="PS51257">
    <property type="entry name" value="PROKAR_LIPOPROTEIN"/>
    <property type="match status" value="1"/>
</dbReference>
<feature type="signal peptide" evidence="2">
    <location>
        <begin position="1"/>
        <end position="19"/>
    </location>
</feature>
<keyword evidence="3" id="KW-0449">Lipoprotein</keyword>
<evidence type="ECO:0000256" key="2">
    <source>
        <dbReference type="SAM" id="SignalP"/>
    </source>
</evidence>
<proteinExistence type="predicted"/>
<dbReference type="EMBL" id="FCOK02000095">
    <property type="protein sequence ID" value="SAL69099.1"/>
    <property type="molecule type" value="Genomic_DNA"/>
</dbReference>
<reference evidence="3 4" key="1">
    <citation type="submission" date="2016-01" db="EMBL/GenBank/DDBJ databases">
        <authorList>
            <person name="Oliw E.H."/>
        </authorList>
    </citation>
    <scope>NUCLEOTIDE SEQUENCE [LARGE SCALE GENOMIC DNA]</scope>
    <source>
        <strain evidence="3">LMG 27134</strain>
    </source>
</reference>
<name>A0A158JKZ4_9BURK</name>
<evidence type="ECO:0000313" key="4">
    <source>
        <dbReference type="Proteomes" id="UP000054683"/>
    </source>
</evidence>
<feature type="region of interest" description="Disordered" evidence="1">
    <location>
        <begin position="57"/>
        <end position="82"/>
    </location>
</feature>
<dbReference type="AlphaFoldDB" id="A0A158JKZ4"/>
<sequence>MRNLTCVLFTAIVAVSATLSGCGGGGGSNDSTSAAAAPAASSPAAASAPLAASGAPAASTPVATAPAQPAAPASAPANTVTQSTTPNVLPITVARIATGTPNMLQTSVTICVPGTSTCQTIDNIQVDTGSQGLRILASALAPTLALPSASVSTGSAAASCTVFGSGYTWGSVRTADVHLAGEVAAATSIQVIADPAIPAVPTDCSNSGLPMLTATALRSNGILGVGPFSADCGSGCAATALPRWYYRCASGACVAATLPVAQQVTNPVSRFATDNNGIVIDLPAVAAAGAASVTGTMTFGIGSQSNNLLGNAQVLASNSMTGFVSTTFQGKTYSTSFIDSGSNGLFFALSSTPMCGSWFCPTSVQSLAATVAGINGATSNVTFTMGNATSLFGSGNNAFSNLAGSASNYFDWGLPFFFGRRVFTALEASATPAGNGPYYAF</sequence>
<accession>A0A158JKZ4</accession>
<evidence type="ECO:0000313" key="3">
    <source>
        <dbReference type="EMBL" id="SAL69099.1"/>
    </source>
</evidence>
<feature type="chain" id="PRO_5008502114" evidence="2">
    <location>
        <begin position="20"/>
        <end position="441"/>
    </location>
</feature>
<dbReference type="Pfam" id="PF11925">
    <property type="entry name" value="DUF3443"/>
    <property type="match status" value="1"/>
</dbReference>
<protein>
    <submittedName>
        <fullName evidence="3">Lipoprotein</fullName>
    </submittedName>
</protein>
<dbReference type="Proteomes" id="UP000054683">
    <property type="component" value="Unassembled WGS sequence"/>
</dbReference>
<keyword evidence="2" id="KW-0732">Signal</keyword>
<dbReference type="OrthoDB" id="5289858at2"/>
<feature type="compositionally biased region" description="Low complexity" evidence="1">
    <location>
        <begin position="57"/>
        <end position="77"/>
    </location>
</feature>
<dbReference type="InterPro" id="IPR021847">
    <property type="entry name" value="DUF3443"/>
</dbReference>